<dbReference type="Pfam" id="PF01850">
    <property type="entry name" value="PIN"/>
    <property type="match status" value="1"/>
</dbReference>
<protein>
    <submittedName>
        <fullName evidence="2">Type II toxin-antitoxin system VapC family toxin</fullName>
    </submittedName>
</protein>
<reference evidence="2" key="1">
    <citation type="submission" date="2019-03" db="EMBL/GenBank/DDBJ databases">
        <title>Lake Tanganyika Metagenome-Assembled Genomes (MAGs).</title>
        <authorList>
            <person name="Tran P."/>
        </authorList>
    </citation>
    <scope>NUCLEOTIDE SEQUENCE</scope>
    <source>
        <strain evidence="2">K_DeepCast_65m_m2_066</strain>
    </source>
</reference>
<feature type="domain" description="PIN" evidence="1">
    <location>
        <begin position="4"/>
        <end position="123"/>
    </location>
</feature>
<dbReference type="InterPro" id="IPR029060">
    <property type="entry name" value="PIN-like_dom_sf"/>
</dbReference>
<gene>
    <name evidence="2" type="ORF">FJZ47_21620</name>
</gene>
<dbReference type="EMBL" id="VGLS01000885">
    <property type="protein sequence ID" value="MBM3226371.1"/>
    <property type="molecule type" value="Genomic_DNA"/>
</dbReference>
<evidence type="ECO:0000313" key="3">
    <source>
        <dbReference type="Proteomes" id="UP000712673"/>
    </source>
</evidence>
<dbReference type="InterPro" id="IPR002716">
    <property type="entry name" value="PIN_dom"/>
</dbReference>
<proteinExistence type="predicted"/>
<dbReference type="SUPFAM" id="SSF88723">
    <property type="entry name" value="PIN domain-like"/>
    <property type="match status" value="1"/>
</dbReference>
<name>A0A937W3T5_UNCTE</name>
<evidence type="ECO:0000259" key="1">
    <source>
        <dbReference type="Pfam" id="PF01850"/>
    </source>
</evidence>
<dbReference type="PANTHER" id="PTHR39664">
    <property type="match status" value="1"/>
</dbReference>
<comment type="caution">
    <text evidence="2">The sequence shown here is derived from an EMBL/GenBank/DDBJ whole genome shotgun (WGS) entry which is preliminary data.</text>
</comment>
<organism evidence="2 3">
    <name type="scientific">Tectimicrobiota bacterium</name>
    <dbReference type="NCBI Taxonomy" id="2528274"/>
    <lineage>
        <taxon>Bacteria</taxon>
        <taxon>Pseudomonadati</taxon>
        <taxon>Nitrospinota/Tectimicrobiota group</taxon>
        <taxon>Candidatus Tectimicrobiota</taxon>
    </lineage>
</organism>
<dbReference type="AlphaFoldDB" id="A0A937W3T5"/>
<sequence length="131" mass="15246">MKGLDTNVIVRYLTQDDPVQAQKATQVIEEGVDQGEAFYLTSIVVCELVWVLESAYDYTRHDIQTVLDRIFRTAQFRFEHKDQLWLALHDYRAGKADFSDYLIGRLSMQMDCTETLTFDTSLRASPQFRLL</sequence>
<accession>A0A937W3T5</accession>
<dbReference type="PANTHER" id="PTHR39664:SF2">
    <property type="entry name" value="NUCLEIC ACID-BINDING PROTEIN, CONTAINING PIN DOMAIN-RELATED"/>
    <property type="match status" value="1"/>
</dbReference>
<dbReference type="CDD" id="cd18683">
    <property type="entry name" value="PIN_VapC-like"/>
    <property type="match status" value="1"/>
</dbReference>
<dbReference type="Gene3D" id="3.40.50.1010">
    <property type="entry name" value="5'-nuclease"/>
    <property type="match status" value="1"/>
</dbReference>
<evidence type="ECO:0000313" key="2">
    <source>
        <dbReference type="EMBL" id="MBM3226371.1"/>
    </source>
</evidence>
<dbReference type="Proteomes" id="UP000712673">
    <property type="component" value="Unassembled WGS sequence"/>
</dbReference>